<feature type="signal peptide" evidence="1">
    <location>
        <begin position="1"/>
        <end position="25"/>
    </location>
</feature>
<reference evidence="3 4" key="1">
    <citation type="journal article" date="2009" name="Stand. Genomic Sci.">
        <title>Complete genome sequence of Pirellula staleyi type strain (ATCC 27377).</title>
        <authorList>
            <person name="Clum A."/>
            <person name="Tindall B.J."/>
            <person name="Sikorski J."/>
            <person name="Ivanova N."/>
            <person name="Mavrommatis K."/>
            <person name="Lucas S."/>
            <person name="Glavina del Rio T."/>
            <person name="Nolan M."/>
            <person name="Chen F."/>
            <person name="Tice H."/>
            <person name="Pitluck S."/>
            <person name="Cheng J.F."/>
            <person name="Chertkov O."/>
            <person name="Brettin T."/>
            <person name="Han C."/>
            <person name="Detter J.C."/>
            <person name="Kuske C."/>
            <person name="Bruce D."/>
            <person name="Goodwin L."/>
            <person name="Ovchinikova G."/>
            <person name="Pati A."/>
            <person name="Mikhailova N."/>
            <person name="Chen A."/>
            <person name="Palaniappan K."/>
            <person name="Land M."/>
            <person name="Hauser L."/>
            <person name="Chang Y.J."/>
            <person name="Jeffries C.D."/>
            <person name="Chain P."/>
            <person name="Rohde M."/>
            <person name="Goker M."/>
            <person name="Bristow J."/>
            <person name="Eisen J.A."/>
            <person name="Markowitz V."/>
            <person name="Hugenholtz P."/>
            <person name="Kyrpides N.C."/>
            <person name="Klenk H.P."/>
            <person name="Lapidus A."/>
        </authorList>
    </citation>
    <scope>NUCLEOTIDE SEQUENCE [LARGE SCALE GENOMIC DNA]</scope>
    <source>
        <strain evidence="4">ATCC 27377 / DSM 6068 / ICPB 4128</strain>
    </source>
</reference>
<dbReference type="eggNOG" id="COG1261">
    <property type="taxonomic scope" value="Bacteria"/>
</dbReference>
<evidence type="ECO:0000256" key="1">
    <source>
        <dbReference type="SAM" id="SignalP"/>
    </source>
</evidence>
<dbReference type="KEGG" id="psl:Psta_2363"/>
<gene>
    <name evidence="3" type="ordered locus">Psta_2363</name>
</gene>
<dbReference type="Proteomes" id="UP000001887">
    <property type="component" value="Chromosome"/>
</dbReference>
<feature type="domain" description="Flagella basal body P-ring formation protein FlgA SAF" evidence="2">
    <location>
        <begin position="253"/>
        <end position="315"/>
    </location>
</feature>
<dbReference type="STRING" id="530564.Psta_2363"/>
<dbReference type="InterPro" id="IPR017585">
    <property type="entry name" value="SAF_FlgA"/>
</dbReference>
<dbReference type="OrthoDB" id="236205at2"/>
<evidence type="ECO:0000313" key="3">
    <source>
        <dbReference type="EMBL" id="ADB17033.1"/>
    </source>
</evidence>
<proteinExistence type="predicted"/>
<dbReference type="Gene3D" id="2.30.30.760">
    <property type="match status" value="1"/>
</dbReference>
<evidence type="ECO:0000313" key="4">
    <source>
        <dbReference type="Proteomes" id="UP000001887"/>
    </source>
</evidence>
<dbReference type="AlphaFoldDB" id="D2R3S9"/>
<keyword evidence="1" id="KW-0732">Signal</keyword>
<feature type="chain" id="PRO_5003036040" description="Flagella basal body P-ring formation protein FlgA SAF domain-containing protein" evidence="1">
    <location>
        <begin position="26"/>
        <end position="328"/>
    </location>
</feature>
<evidence type="ECO:0000259" key="2">
    <source>
        <dbReference type="Pfam" id="PF13144"/>
    </source>
</evidence>
<dbReference type="EMBL" id="CP001848">
    <property type="protein sequence ID" value="ADB17033.1"/>
    <property type="molecule type" value="Genomic_DNA"/>
</dbReference>
<dbReference type="Pfam" id="PF13144">
    <property type="entry name" value="ChapFlgA"/>
    <property type="match status" value="1"/>
</dbReference>
<dbReference type="HOGENOM" id="CLU_846916_0_0_0"/>
<protein>
    <recommendedName>
        <fullName evidence="2">Flagella basal body P-ring formation protein FlgA SAF domain-containing protein</fullName>
    </recommendedName>
</protein>
<keyword evidence="4" id="KW-1185">Reference proteome</keyword>
<name>D2R3S9_PIRSD</name>
<sequence length="328" mass="34367" precursor="true">MFFNSTASKKTIASFLLLLSAQMSARATEVVLRDDVSLSGGIVRLADIAEVRGSKAEVADLSSVRLLPAPRGGEVQAITRQQIRELLSLSGIEGDSYEISGAEIVQVKSSLISKSLQPAQAISHSTGETSAAIFTAGGNFPGEGAHIRTRTAADMRRDIQTGVVSLLGKVRPEVPRWNVSMTIPREHEASLVSAELVEVRGGVAPYIGKQSFEVIAKTSRGNEVVGVEAVVHAVAEFAAPASPAAEAKTAKRDARGEIVVKRGESVRVRAIAAGVTVTTSAKAMADGAIGEVIELEVDGHRSRVSARVVAPQLLEIYAAGPQVATATK</sequence>
<accession>D2R3S9</accession>
<organism evidence="3 4">
    <name type="scientific">Pirellula staleyi (strain ATCC 27377 / DSM 6068 / ICPB 4128)</name>
    <name type="common">Pirella staleyi</name>
    <dbReference type="NCBI Taxonomy" id="530564"/>
    <lineage>
        <taxon>Bacteria</taxon>
        <taxon>Pseudomonadati</taxon>
        <taxon>Planctomycetota</taxon>
        <taxon>Planctomycetia</taxon>
        <taxon>Pirellulales</taxon>
        <taxon>Pirellulaceae</taxon>
        <taxon>Pirellula</taxon>
    </lineage>
</organism>